<evidence type="ECO:0000313" key="4">
    <source>
        <dbReference type="EMBL" id="MCB6183990.1"/>
    </source>
</evidence>
<accession>A0ABS8D713</accession>
<dbReference type="PANTHER" id="PTHR35936">
    <property type="entry name" value="MEMBRANE-BOUND LYTIC MUREIN TRANSGLYCOSYLASE F"/>
    <property type="match status" value="1"/>
</dbReference>
<evidence type="ECO:0000259" key="3">
    <source>
        <dbReference type="SMART" id="SM00062"/>
    </source>
</evidence>
<dbReference type="RefSeq" id="WP_227180769.1">
    <property type="nucleotide sequence ID" value="NZ_JAJBZT010000005.1"/>
</dbReference>
<feature type="chain" id="PRO_5047213520" evidence="2">
    <location>
        <begin position="22"/>
        <end position="266"/>
    </location>
</feature>
<evidence type="ECO:0000256" key="2">
    <source>
        <dbReference type="SAM" id="SignalP"/>
    </source>
</evidence>
<dbReference type="SUPFAM" id="SSF53850">
    <property type="entry name" value="Periplasmic binding protein-like II"/>
    <property type="match status" value="1"/>
</dbReference>
<dbReference type="EMBL" id="JAJBZT010000005">
    <property type="protein sequence ID" value="MCB6183990.1"/>
    <property type="molecule type" value="Genomic_DNA"/>
</dbReference>
<evidence type="ECO:0000256" key="1">
    <source>
        <dbReference type="ARBA" id="ARBA00022729"/>
    </source>
</evidence>
<name>A0ABS8D713_9NEIS</name>
<dbReference type="InterPro" id="IPR001638">
    <property type="entry name" value="Solute-binding_3/MltF_N"/>
</dbReference>
<organism evidence="4 5">
    <name type="scientific">Leeia speluncae</name>
    <dbReference type="NCBI Taxonomy" id="2884804"/>
    <lineage>
        <taxon>Bacteria</taxon>
        <taxon>Pseudomonadati</taxon>
        <taxon>Pseudomonadota</taxon>
        <taxon>Betaproteobacteria</taxon>
        <taxon>Neisseriales</taxon>
        <taxon>Leeiaceae</taxon>
        <taxon>Leeia</taxon>
    </lineage>
</organism>
<gene>
    <name evidence="4" type="ORF">LIN78_10585</name>
</gene>
<feature type="domain" description="Solute-binding protein family 3/N-terminal" evidence="3">
    <location>
        <begin position="26"/>
        <end position="240"/>
    </location>
</feature>
<keyword evidence="5" id="KW-1185">Reference proteome</keyword>
<dbReference type="SMART" id="SM00062">
    <property type="entry name" value="PBPb"/>
    <property type="match status" value="1"/>
</dbReference>
<sequence length="266" mass="30524">MKRIFLLFCLTAMLFPWLVQAQGKKIVLCGTHWPPYSYASGDQFVKGISIELYHAIFNELGYEVTLKALPWQRCLEWAKEGRVDGVMDNASVKGLINGETPTAAYPIGMYVLERSPYQVFSWEQMKGKVVGLVKGYDYPMPIMRFQGWDKDYGVDDTQVVSKLGAGRYEFALLDMFSGPEIAKQQGLHIRMLTPGVASEPLYLTFNAKQTALMHHFDHALKQYIASGKLDQIYKKYTKWKYREVINLGKLTEQNQMRTEINLQPNK</sequence>
<reference evidence="4" key="1">
    <citation type="submission" date="2021-10" db="EMBL/GenBank/DDBJ databases">
        <title>The complete genome sequence of Leeia sp. TBRC 13508.</title>
        <authorList>
            <person name="Charoenyingcharoen P."/>
            <person name="Yukphan P."/>
        </authorList>
    </citation>
    <scope>NUCLEOTIDE SEQUENCE</scope>
    <source>
        <strain evidence="4">TBRC 13508</strain>
    </source>
</reference>
<dbReference type="PANTHER" id="PTHR35936:SF6">
    <property type="entry name" value="AMINO ACID ABC TRANSPORTER SUBSTRATE-BINDING PAAT FAMILY PROTEIN"/>
    <property type="match status" value="1"/>
</dbReference>
<dbReference type="Gene3D" id="3.40.190.10">
    <property type="entry name" value="Periplasmic binding protein-like II"/>
    <property type="match status" value="2"/>
</dbReference>
<comment type="caution">
    <text evidence="4">The sequence shown here is derived from an EMBL/GenBank/DDBJ whole genome shotgun (WGS) entry which is preliminary data.</text>
</comment>
<dbReference type="Pfam" id="PF00497">
    <property type="entry name" value="SBP_bac_3"/>
    <property type="match status" value="1"/>
</dbReference>
<evidence type="ECO:0000313" key="5">
    <source>
        <dbReference type="Proteomes" id="UP001165395"/>
    </source>
</evidence>
<keyword evidence="1 2" id="KW-0732">Signal</keyword>
<dbReference type="Proteomes" id="UP001165395">
    <property type="component" value="Unassembled WGS sequence"/>
</dbReference>
<feature type="signal peptide" evidence="2">
    <location>
        <begin position="1"/>
        <end position="21"/>
    </location>
</feature>
<protein>
    <submittedName>
        <fullName evidence="4">Transporter substrate-binding domain-containing protein</fullName>
    </submittedName>
</protein>
<proteinExistence type="predicted"/>